<protein>
    <submittedName>
        <fullName evidence="4">Transglutaminase</fullName>
    </submittedName>
</protein>
<feature type="region of interest" description="Disordered" evidence="1">
    <location>
        <begin position="583"/>
        <end position="604"/>
    </location>
</feature>
<feature type="transmembrane region" description="Helical" evidence="2">
    <location>
        <begin position="191"/>
        <end position="211"/>
    </location>
</feature>
<dbReference type="STRING" id="59843.A3958_17090"/>
<dbReference type="EMBL" id="LWMH01000001">
    <property type="protein sequence ID" value="KZS47620.1"/>
    <property type="molecule type" value="Genomic_DNA"/>
</dbReference>
<feature type="transmembrane region" description="Helical" evidence="2">
    <location>
        <begin position="102"/>
        <end position="123"/>
    </location>
</feature>
<accession>A0A163KXF6</accession>
<gene>
    <name evidence="4" type="ORF">AWU65_17680</name>
</gene>
<feature type="transmembrane region" description="Helical" evidence="2">
    <location>
        <begin position="152"/>
        <end position="170"/>
    </location>
</feature>
<dbReference type="Gene3D" id="3.10.620.30">
    <property type="match status" value="1"/>
</dbReference>
<feature type="region of interest" description="Disordered" evidence="1">
    <location>
        <begin position="298"/>
        <end position="327"/>
    </location>
</feature>
<sequence length="746" mass="84418">MMRLWLDKLSTTFFSTLAMLWLWIMGMQWVSFTETIWLSETTAIVIAALTITAVIEALLPIKQGYRLLIQFVLILYCVYSLLKSYGNPVPVMTSESVLAEEIMYLFPYLWFAVAAWAIFLFIAHWAKTKGRVLFIVGLNVISFAVLDSFTKIVLWDEIAWVVGAGMGWLVSSHFNRFRRRFPQGWINLSKYPFKIIANILVIFSLIIVAGVNMPHVQPTLTDPYTAWREWSGVPLSTGSTTGTGTLIESSSESMSGYGREDNDLGGGFNFDYSPVMSITSDERSYWRGETRAVYSGTGWADGASSRRSGTGVEIGEELPGESNGSLSTKKLEQSVTMLSDTVYPVLFGAYSVKQLEGLDEDIDPGRLRWQMEGAEMHLDDVRDADYPKSYTLTSEVPVIPIDELSTRTYDQLYSGSMDDAYIQKPRNFPERVTTLAEEITAEGDTPYEKVMLLQQYLTSNYTYTNTPDLTRKKSDDFVDGFLFEVKEGYCDYFSTSLVMMTRSLDIPARWVKGYAPGSLTASEYMPMDGQTPIEPGNYTVTNADAHSWVEVYFGEYGWVPIEATPGFSMPILTADTDAEPVIEEDVEEEESAEDETTPASASNDQQSGWVKMIVTAAAVVIVLWILYILWRMRISLRFAGARIRAGKPLTAADKVIAETERWIRSVHRKGLVRQEHETLRESVKRWLQAHPALESEMRPLLQQFEAARYSPAEVQEEQWRSVQNDAEKLKKSIKKIRIVHEKRLSP</sequence>
<feature type="compositionally biased region" description="Acidic residues" evidence="1">
    <location>
        <begin position="583"/>
        <end position="596"/>
    </location>
</feature>
<dbReference type="Proteomes" id="UP000076796">
    <property type="component" value="Unassembled WGS sequence"/>
</dbReference>
<feature type="transmembrane region" description="Helical" evidence="2">
    <location>
        <begin position="12"/>
        <end position="30"/>
    </location>
</feature>
<dbReference type="SUPFAM" id="SSF54001">
    <property type="entry name" value="Cysteine proteinases"/>
    <property type="match status" value="1"/>
</dbReference>
<dbReference type="AlphaFoldDB" id="A0A163KXF6"/>
<dbReference type="SMART" id="SM00460">
    <property type="entry name" value="TGc"/>
    <property type="match status" value="1"/>
</dbReference>
<proteinExistence type="predicted"/>
<feature type="transmembrane region" description="Helical" evidence="2">
    <location>
        <begin position="130"/>
        <end position="146"/>
    </location>
</feature>
<evidence type="ECO:0000256" key="2">
    <source>
        <dbReference type="SAM" id="Phobius"/>
    </source>
</evidence>
<feature type="domain" description="Transglutaminase-like" evidence="3">
    <location>
        <begin position="482"/>
        <end position="565"/>
    </location>
</feature>
<dbReference type="InterPro" id="IPR025403">
    <property type="entry name" value="TgpA-like_C"/>
</dbReference>
<dbReference type="Pfam" id="PF13559">
    <property type="entry name" value="DUF4129"/>
    <property type="match status" value="1"/>
</dbReference>
<keyword evidence="2" id="KW-1133">Transmembrane helix</keyword>
<dbReference type="Pfam" id="PF01841">
    <property type="entry name" value="Transglut_core"/>
    <property type="match status" value="1"/>
</dbReference>
<dbReference type="InterPro" id="IPR052901">
    <property type="entry name" value="Bact_TGase-like"/>
</dbReference>
<organism evidence="4 5">
    <name type="scientific">Paenibacillus glucanolyticus</name>
    <dbReference type="NCBI Taxonomy" id="59843"/>
    <lineage>
        <taxon>Bacteria</taxon>
        <taxon>Bacillati</taxon>
        <taxon>Bacillota</taxon>
        <taxon>Bacilli</taxon>
        <taxon>Bacillales</taxon>
        <taxon>Paenibacillaceae</taxon>
        <taxon>Paenibacillus</taxon>
    </lineage>
</organism>
<dbReference type="PANTHER" id="PTHR42736">
    <property type="entry name" value="PROTEIN-GLUTAMINE GAMMA-GLUTAMYLTRANSFERASE"/>
    <property type="match status" value="1"/>
</dbReference>
<feature type="transmembrane region" description="Helical" evidence="2">
    <location>
        <begin position="36"/>
        <end position="58"/>
    </location>
</feature>
<dbReference type="InterPro" id="IPR038765">
    <property type="entry name" value="Papain-like_cys_pep_sf"/>
</dbReference>
<dbReference type="OrthoDB" id="9804872at2"/>
<keyword evidence="5" id="KW-1185">Reference proteome</keyword>
<feature type="transmembrane region" description="Helical" evidence="2">
    <location>
        <begin position="609"/>
        <end position="630"/>
    </location>
</feature>
<keyword evidence="2" id="KW-0812">Transmembrane</keyword>
<feature type="transmembrane region" description="Helical" evidence="2">
    <location>
        <begin position="65"/>
        <end position="82"/>
    </location>
</feature>
<dbReference type="PANTHER" id="PTHR42736:SF1">
    <property type="entry name" value="PROTEIN-GLUTAMINE GAMMA-GLUTAMYLTRANSFERASE"/>
    <property type="match status" value="1"/>
</dbReference>
<comment type="caution">
    <text evidence="4">The sequence shown here is derived from an EMBL/GenBank/DDBJ whole genome shotgun (WGS) entry which is preliminary data.</text>
</comment>
<keyword evidence="2" id="KW-0472">Membrane</keyword>
<reference evidence="4" key="1">
    <citation type="journal article" date="2016" name="Genome Announc.">
        <title>Draft genomes of two strains of Paenibacillus glucanolyticus with capability to degrade lignocellulose.</title>
        <authorList>
            <person name="Mathews S.L."/>
            <person name="Pawlak J."/>
            <person name="Grunden A.M."/>
        </authorList>
    </citation>
    <scope>NUCLEOTIDE SEQUENCE [LARGE SCALE GENOMIC DNA]</scope>
    <source>
        <strain evidence="4">SLM1</strain>
    </source>
</reference>
<evidence type="ECO:0000313" key="4">
    <source>
        <dbReference type="EMBL" id="KZS47620.1"/>
    </source>
</evidence>
<evidence type="ECO:0000259" key="3">
    <source>
        <dbReference type="SMART" id="SM00460"/>
    </source>
</evidence>
<name>A0A163KXF6_9BACL</name>
<evidence type="ECO:0000313" key="5">
    <source>
        <dbReference type="Proteomes" id="UP000076796"/>
    </source>
</evidence>
<evidence type="ECO:0000256" key="1">
    <source>
        <dbReference type="SAM" id="MobiDB-lite"/>
    </source>
</evidence>
<dbReference type="InterPro" id="IPR002931">
    <property type="entry name" value="Transglutaminase-like"/>
</dbReference>